<dbReference type="Pfam" id="PF03418">
    <property type="entry name" value="Peptidase_A25"/>
    <property type="match status" value="2"/>
</dbReference>
<proteinExistence type="inferred from homology"/>
<keyword evidence="2 4" id="KW-0378">Hydrolase</keyword>
<comment type="PTM">
    <text evidence="4">Autoproteolytically processed. The inactive tetrameric zymogen termed p46 autoprocesses to a smaller form termed p41, which is active only during spore germination.</text>
</comment>
<gene>
    <name evidence="4" type="primary">gpr</name>
    <name evidence="6" type="ORF">IAD24_06385</name>
</gene>
<evidence type="ECO:0000313" key="6">
    <source>
        <dbReference type="EMBL" id="HIU94772.1"/>
    </source>
</evidence>
<reference evidence="6" key="2">
    <citation type="journal article" date="2021" name="PeerJ">
        <title>Extensive microbial diversity within the chicken gut microbiome revealed by metagenomics and culture.</title>
        <authorList>
            <person name="Gilroy R."/>
            <person name="Ravi A."/>
            <person name="Getino M."/>
            <person name="Pursley I."/>
            <person name="Horton D.L."/>
            <person name="Alikhan N.F."/>
            <person name="Baker D."/>
            <person name="Gharbi K."/>
            <person name="Hall N."/>
            <person name="Watson M."/>
            <person name="Adriaenssens E.M."/>
            <person name="Foster-Nyarko E."/>
            <person name="Jarju S."/>
            <person name="Secka A."/>
            <person name="Antonio M."/>
            <person name="Oren A."/>
            <person name="Chaudhuri R.R."/>
            <person name="La Ragione R."/>
            <person name="Hildebrand F."/>
            <person name="Pallen M.J."/>
        </authorList>
    </citation>
    <scope>NUCLEOTIDE SEQUENCE</scope>
    <source>
        <strain evidence="6">ChiGjej2B2-16831</strain>
    </source>
</reference>
<keyword evidence="3 4" id="KW-0865">Zymogen</keyword>
<accession>A0A9D1N422</accession>
<dbReference type="Gene3D" id="3.40.50.1450">
    <property type="entry name" value="HybD-like"/>
    <property type="match status" value="1"/>
</dbReference>
<dbReference type="SUPFAM" id="SSF53163">
    <property type="entry name" value="HybD-like"/>
    <property type="match status" value="1"/>
</dbReference>
<comment type="catalytic activity">
    <reaction evidence="4">
        <text>Endopeptidase action with P4 Glu or Asp, P1 preferably Glu &gt; Asp, P1' hydrophobic and P2' Ala.</text>
        <dbReference type="EC" id="3.4.24.78"/>
    </reaction>
</comment>
<dbReference type="InterPro" id="IPR023430">
    <property type="entry name" value="Pept_HybD-like_dom_sf"/>
</dbReference>
<evidence type="ECO:0000256" key="1">
    <source>
        <dbReference type="ARBA" id="ARBA00022670"/>
    </source>
</evidence>
<feature type="compositionally biased region" description="Basic and acidic residues" evidence="5">
    <location>
        <begin position="1"/>
        <end position="16"/>
    </location>
</feature>
<dbReference type="GO" id="GO:0004222">
    <property type="term" value="F:metalloendopeptidase activity"/>
    <property type="evidence" value="ECO:0007669"/>
    <property type="project" value="UniProtKB-UniRule"/>
</dbReference>
<evidence type="ECO:0000313" key="7">
    <source>
        <dbReference type="Proteomes" id="UP000824128"/>
    </source>
</evidence>
<comment type="similarity">
    <text evidence="4">Belongs to the peptidase A25 family.</text>
</comment>
<feature type="propeptide" id="PRO_5039766091" evidence="4">
    <location>
        <begin position="1"/>
        <end position="7"/>
    </location>
</feature>
<keyword evidence="1 4" id="KW-0645">Protease</keyword>
<dbReference type="InterPro" id="IPR005080">
    <property type="entry name" value="Peptidase_A25"/>
</dbReference>
<feature type="chain" id="PRO_5039766090" description="Germination protease" evidence="4">
    <location>
        <begin position="8"/>
        <end position="307"/>
    </location>
</feature>
<dbReference type="GO" id="GO:0006508">
    <property type="term" value="P:proteolysis"/>
    <property type="evidence" value="ECO:0007669"/>
    <property type="project" value="UniProtKB-UniRule"/>
</dbReference>
<evidence type="ECO:0000256" key="5">
    <source>
        <dbReference type="SAM" id="MobiDB-lite"/>
    </source>
</evidence>
<evidence type="ECO:0000256" key="2">
    <source>
        <dbReference type="ARBA" id="ARBA00022801"/>
    </source>
</evidence>
<dbReference type="HAMAP" id="MF_00626">
    <property type="entry name" value="Germination_prot"/>
    <property type="match status" value="1"/>
</dbReference>
<comment type="caution">
    <text evidence="6">The sequence shown here is derived from an EMBL/GenBank/DDBJ whole genome shotgun (WGS) entry which is preliminary data.</text>
</comment>
<comment type="subunit">
    <text evidence="4">Homotetramer.</text>
</comment>
<comment type="function">
    <text evidence="4">Initiates the rapid degradation of small, acid-soluble proteins during spore germination.</text>
</comment>
<feature type="region of interest" description="Disordered" evidence="5">
    <location>
        <begin position="1"/>
        <end position="32"/>
    </location>
</feature>
<dbReference type="EMBL" id="DVNZ01000201">
    <property type="protein sequence ID" value="HIU94772.1"/>
    <property type="molecule type" value="Genomic_DNA"/>
</dbReference>
<protein>
    <recommendedName>
        <fullName evidence="4">Germination protease</fullName>
        <ecNumber evidence="4">3.4.24.78</ecNumber>
    </recommendedName>
    <alternativeName>
        <fullName evidence="4">GPR endopeptidase</fullName>
    </alternativeName>
    <alternativeName>
        <fullName evidence="4">Germination proteinase</fullName>
    </alternativeName>
    <alternativeName>
        <fullName evidence="4">Spore protease</fullName>
    </alternativeName>
</protein>
<evidence type="ECO:0000256" key="3">
    <source>
        <dbReference type="ARBA" id="ARBA00023145"/>
    </source>
</evidence>
<reference evidence="6" key="1">
    <citation type="submission" date="2020-10" db="EMBL/GenBank/DDBJ databases">
        <authorList>
            <person name="Gilroy R."/>
        </authorList>
    </citation>
    <scope>NUCLEOTIDE SEQUENCE</scope>
    <source>
        <strain evidence="6">ChiGjej2B2-16831</strain>
    </source>
</reference>
<name>A0A9D1N422_9FIRM</name>
<dbReference type="AlphaFoldDB" id="A0A9D1N422"/>
<dbReference type="PIRSF" id="PIRSF019549">
    <property type="entry name" value="Peptidase_A25"/>
    <property type="match status" value="1"/>
</dbReference>
<dbReference type="Proteomes" id="UP000824128">
    <property type="component" value="Unassembled WGS sequence"/>
</dbReference>
<dbReference type="NCBIfam" id="TIGR01441">
    <property type="entry name" value="GPR"/>
    <property type="match status" value="1"/>
</dbReference>
<dbReference type="EC" id="3.4.24.78" evidence="4"/>
<organism evidence="6 7">
    <name type="scientific">Candidatus Aphodomorpha intestinavium</name>
    <dbReference type="NCBI Taxonomy" id="2840672"/>
    <lineage>
        <taxon>Bacteria</taxon>
        <taxon>Bacillati</taxon>
        <taxon>Bacillota</taxon>
        <taxon>Clostridia</taxon>
        <taxon>Eubacteriales</taxon>
        <taxon>Candidatus Aphodomorpha</taxon>
    </lineage>
</organism>
<evidence type="ECO:0000256" key="4">
    <source>
        <dbReference type="HAMAP-Rule" id="MF_00626"/>
    </source>
</evidence>
<dbReference type="GO" id="GO:0009847">
    <property type="term" value="P:spore germination"/>
    <property type="evidence" value="ECO:0007669"/>
    <property type="project" value="UniProtKB-UniRule"/>
</dbReference>
<sequence>MQHYRTDLAREARDLAGGRQSGVEQAREQRDGMTIERIEITTDAAARRLDKPKGRYVTIDTDEIPAHDPALFAAVTEQIAGELQALLGALPAEADVLVVGLGNRFVTPDALGPETVDRIYVTRHFRTDAPELAPAGLRAVSAMAPGVLGTTGIETGEIVRGLVSCARPAAVICVDALAARSTGRINRTVQLSDGGISPGSGIGNRRDALSRETLGVPVVAVGVPMVVYASTIAADAVGLIAARASLPDGEEALRQLADEVVREHFGPLIVTPKEIDALIGDTAEMLADGINRMLQRECFAELKALFG</sequence>